<dbReference type="GO" id="GO:0047733">
    <property type="term" value="F:CDP-glucose 4,6-dehydratase activity"/>
    <property type="evidence" value="ECO:0007669"/>
    <property type="project" value="UniProtKB-EC"/>
</dbReference>
<dbReference type="OrthoDB" id="9779041at2"/>
<evidence type="ECO:0000256" key="1">
    <source>
        <dbReference type="ARBA" id="ARBA00007637"/>
    </source>
</evidence>
<keyword evidence="3" id="KW-0456">Lyase</keyword>
<keyword evidence="4" id="KW-1185">Reference proteome</keyword>
<gene>
    <name evidence="3" type="ORF">BKA03_002571</name>
</gene>
<organism evidence="3 4">
    <name type="scientific">Demequina lutea</name>
    <dbReference type="NCBI Taxonomy" id="431489"/>
    <lineage>
        <taxon>Bacteria</taxon>
        <taxon>Bacillati</taxon>
        <taxon>Actinomycetota</taxon>
        <taxon>Actinomycetes</taxon>
        <taxon>Micrococcales</taxon>
        <taxon>Demequinaceae</taxon>
        <taxon>Demequina</taxon>
    </lineage>
</organism>
<feature type="domain" description="NAD-dependent epimerase/dehydratase" evidence="2">
    <location>
        <begin position="4"/>
        <end position="242"/>
    </location>
</feature>
<dbReference type="PANTHER" id="PTHR43000">
    <property type="entry name" value="DTDP-D-GLUCOSE 4,6-DEHYDRATASE-RELATED"/>
    <property type="match status" value="1"/>
</dbReference>
<proteinExistence type="inferred from homology"/>
<dbReference type="InterPro" id="IPR013445">
    <property type="entry name" value="CDP_4_6_deHydtase"/>
</dbReference>
<name>A0A7Z0CL26_9MICO</name>
<dbReference type="Proteomes" id="UP000547973">
    <property type="component" value="Unassembled WGS sequence"/>
</dbReference>
<accession>A0A7Z0CL26</accession>
<dbReference type="InterPro" id="IPR001509">
    <property type="entry name" value="Epimerase_deHydtase"/>
</dbReference>
<comment type="similarity">
    <text evidence="1">Belongs to the NAD(P)-dependent epimerase/dehydratase family.</text>
</comment>
<dbReference type="InterPro" id="IPR036291">
    <property type="entry name" value="NAD(P)-bd_dom_sf"/>
</dbReference>
<evidence type="ECO:0000313" key="4">
    <source>
        <dbReference type="Proteomes" id="UP000547973"/>
    </source>
</evidence>
<evidence type="ECO:0000259" key="2">
    <source>
        <dbReference type="Pfam" id="PF01370"/>
    </source>
</evidence>
<dbReference type="EC" id="4.2.1.45" evidence="3"/>
<dbReference type="NCBIfam" id="TIGR02622">
    <property type="entry name" value="CDP_4_6_dhtase"/>
    <property type="match status" value="1"/>
</dbReference>
<dbReference type="SUPFAM" id="SSF51735">
    <property type="entry name" value="NAD(P)-binding Rossmann-fold domains"/>
    <property type="match status" value="1"/>
</dbReference>
<protein>
    <submittedName>
        <fullName evidence="3">CDP-glucose 4,6-dehydratase</fullName>
        <ecNumber evidence="3">4.2.1.45</ecNumber>
    </submittedName>
</protein>
<dbReference type="Gene3D" id="3.40.50.720">
    <property type="entry name" value="NAD(P)-binding Rossmann-like Domain"/>
    <property type="match status" value="1"/>
</dbReference>
<dbReference type="Gene3D" id="3.90.25.10">
    <property type="entry name" value="UDP-galactose 4-epimerase, domain 1"/>
    <property type="match status" value="1"/>
</dbReference>
<comment type="caution">
    <text evidence="3">The sequence shown here is derived from an EMBL/GenBank/DDBJ whole genome shotgun (WGS) entry which is preliminary data.</text>
</comment>
<dbReference type="AlphaFoldDB" id="A0A7Z0CL26"/>
<dbReference type="EMBL" id="JACBZO010000001">
    <property type="protein sequence ID" value="NYI42452.1"/>
    <property type="molecule type" value="Genomic_DNA"/>
</dbReference>
<sequence length="338" mass="36333">MHYLVTGHTGFKGSWLTLMLTGRGHTVSGLSLDPVAGSLFERARIGELVERDHRVDIRDAEATARAITETAPDVVLHLAAQPLVRESYRAPRATFETNAMGTLNVIEAVQNTPSVKAHVVITTDKVYRNVNQAAGYVETDPLGGFDPYSASKAMADLLVQSWVRSFLGTPTAIARAGNVIGGGDVCDGRLLPDLIEAFSEGRSPLLRYPESVRPWQHVLDCLNGYLSLADALLGGRGTGEWNFGPGPDSFVDVAHVAELVASLYDTTATWTRDEGDHPHEAGLLALDATKAESELGWHNKLTFAQSVGWTVEWEKATQSGADARATAAGQVADFEVLA</sequence>
<dbReference type="Pfam" id="PF01370">
    <property type="entry name" value="Epimerase"/>
    <property type="match status" value="1"/>
</dbReference>
<reference evidence="3 4" key="1">
    <citation type="submission" date="2020-07" db="EMBL/GenBank/DDBJ databases">
        <title>Sequencing the genomes of 1000 actinobacteria strains.</title>
        <authorList>
            <person name="Klenk H.-P."/>
        </authorList>
    </citation>
    <scope>NUCLEOTIDE SEQUENCE [LARGE SCALE GENOMIC DNA]</scope>
    <source>
        <strain evidence="3 4">DSM 19970</strain>
    </source>
</reference>
<evidence type="ECO:0000313" key="3">
    <source>
        <dbReference type="EMBL" id="NYI42452.1"/>
    </source>
</evidence>
<dbReference type="RefSeq" id="WP_062074274.1">
    <property type="nucleotide sequence ID" value="NZ_BBRC01000002.1"/>
</dbReference>